<dbReference type="PROSITE" id="PS50123">
    <property type="entry name" value="CHER"/>
    <property type="match status" value="1"/>
</dbReference>
<dbReference type="PRINTS" id="PR00996">
    <property type="entry name" value="CHERMTFRASE"/>
</dbReference>
<evidence type="ECO:0000313" key="2">
    <source>
        <dbReference type="EMBL" id="TGD45314.1"/>
    </source>
</evidence>
<dbReference type="Pfam" id="PF01739">
    <property type="entry name" value="CheR"/>
    <property type="match status" value="1"/>
</dbReference>
<dbReference type="PANTHER" id="PTHR24422">
    <property type="entry name" value="CHEMOTAXIS PROTEIN METHYLTRANSFERASE"/>
    <property type="match status" value="1"/>
</dbReference>
<feature type="domain" description="CheR-type methyltransferase" evidence="1">
    <location>
        <begin position="17"/>
        <end position="285"/>
    </location>
</feature>
<proteinExistence type="predicted"/>
<reference evidence="2 3" key="1">
    <citation type="submission" date="2018-11" db="EMBL/GenBank/DDBJ databases">
        <title>Tabrizicola sp. isolated from sediment of alpine lake.</title>
        <authorList>
            <person name="Liu Z."/>
        </authorList>
    </citation>
    <scope>NUCLEOTIDE SEQUENCE [LARGE SCALE GENOMIC DNA]</scope>
    <source>
        <strain evidence="2 3">DRYC-M-16</strain>
    </source>
</reference>
<dbReference type="SMART" id="SM00138">
    <property type="entry name" value="MeTrc"/>
    <property type="match status" value="1"/>
</dbReference>
<dbReference type="InterPro" id="IPR029063">
    <property type="entry name" value="SAM-dependent_MTases_sf"/>
</dbReference>
<dbReference type="EMBL" id="RPEM01000001">
    <property type="protein sequence ID" value="TGD45314.1"/>
    <property type="molecule type" value="Genomic_DNA"/>
</dbReference>
<organism evidence="2 3">
    <name type="scientific">Pseudotabrizicola sediminis</name>
    <dbReference type="NCBI Taxonomy" id="2486418"/>
    <lineage>
        <taxon>Bacteria</taxon>
        <taxon>Pseudomonadati</taxon>
        <taxon>Pseudomonadota</taxon>
        <taxon>Alphaproteobacteria</taxon>
        <taxon>Rhodobacterales</taxon>
        <taxon>Paracoccaceae</taxon>
        <taxon>Pseudotabrizicola</taxon>
    </lineage>
</organism>
<dbReference type="InterPro" id="IPR022642">
    <property type="entry name" value="CheR_C"/>
</dbReference>
<protein>
    <submittedName>
        <fullName evidence="2">Protein-glutamate O-methyltransferase CheR</fullName>
    </submittedName>
</protein>
<gene>
    <name evidence="2" type="ORF">EEB11_01810</name>
</gene>
<sequence>MDAAMTPVPVPVPAPEEVELDLFLEALYRLYHYDFRSYSRVSLHRRADLARERLDCATLSDLQRRLLREPDVLPAVIDAMTVQVSEVFRDPAYYLALRREVIPHLSTFPSLKVWVAGCADGEELYSLAILFREEGLFDRTLFYATEINRRALAKAEGGVYDMARMAHFSQNYQQSGGRASLSDYYTAAYGRAAFDRSLRRKTVFTEHNLATDQVFSEVHLVSCRNVLIYFDATLQDRALGLFAGSLARGGFLGLGSHETLRFSAYSHLFSAFDESQRIWRRTARQEGDHAR</sequence>
<dbReference type="SUPFAM" id="SSF47757">
    <property type="entry name" value="Chemotaxis receptor methyltransferase CheR, N-terminal domain"/>
    <property type="match status" value="1"/>
</dbReference>
<name>A0ABY2KVW8_9RHOB</name>
<dbReference type="Proteomes" id="UP000297741">
    <property type="component" value="Unassembled WGS sequence"/>
</dbReference>
<comment type="caution">
    <text evidence="2">The sequence shown here is derived from an EMBL/GenBank/DDBJ whole genome shotgun (WGS) entry which is preliminary data.</text>
</comment>
<keyword evidence="3" id="KW-1185">Reference proteome</keyword>
<evidence type="ECO:0000313" key="3">
    <source>
        <dbReference type="Proteomes" id="UP000297741"/>
    </source>
</evidence>
<accession>A0ABY2KVW8</accession>
<dbReference type="PANTHER" id="PTHR24422:SF8">
    <property type="entry name" value="CHEMOTAXIS PROTEIN"/>
    <property type="match status" value="1"/>
</dbReference>
<evidence type="ECO:0000259" key="1">
    <source>
        <dbReference type="PROSITE" id="PS50123"/>
    </source>
</evidence>
<dbReference type="SUPFAM" id="SSF53335">
    <property type="entry name" value="S-adenosyl-L-methionine-dependent methyltransferases"/>
    <property type="match status" value="1"/>
</dbReference>
<dbReference type="InterPro" id="IPR000780">
    <property type="entry name" value="CheR_MeTrfase"/>
</dbReference>
<dbReference type="Gene3D" id="3.40.50.150">
    <property type="entry name" value="Vaccinia Virus protein VP39"/>
    <property type="match status" value="1"/>
</dbReference>
<dbReference type="InterPro" id="IPR050903">
    <property type="entry name" value="Bact_Chemotaxis_MeTrfase"/>
</dbReference>